<comment type="caution">
    <text evidence="2">The sequence shown here is derived from an EMBL/GenBank/DDBJ whole genome shotgun (WGS) entry which is preliminary data.</text>
</comment>
<dbReference type="InterPro" id="IPR039422">
    <property type="entry name" value="MarR/SlyA-like"/>
</dbReference>
<dbReference type="InterPro" id="IPR000835">
    <property type="entry name" value="HTH_MarR-typ"/>
</dbReference>
<dbReference type="RefSeq" id="WP_094363905.1">
    <property type="nucleotide sequence ID" value="NZ_NMVQ01000012.1"/>
</dbReference>
<dbReference type="OrthoDB" id="4826718at2"/>
<sequence length="141" mass="15556">MEASPPQRLLNTPTWLITHVATVAARLSRQAFASVDAGRYEYALLCALAEFGPCSQAELGTRLGIDKKDVAERTRSLIEERSATRSEDPADSRRNLIALTEQGMQRLGEIEKAVDSAQAELLQDLTGTEASQLNEMLRRLL</sequence>
<dbReference type="GO" id="GO:0006950">
    <property type="term" value="P:response to stress"/>
    <property type="evidence" value="ECO:0007669"/>
    <property type="project" value="TreeGrafter"/>
</dbReference>
<dbReference type="AlphaFoldDB" id="A0A255H3A9"/>
<evidence type="ECO:0000313" key="2">
    <source>
        <dbReference type="EMBL" id="OYO22160.1"/>
    </source>
</evidence>
<dbReference type="PANTHER" id="PTHR33164:SF43">
    <property type="entry name" value="HTH-TYPE TRANSCRIPTIONAL REPRESSOR YETL"/>
    <property type="match status" value="1"/>
</dbReference>
<dbReference type="PANTHER" id="PTHR33164">
    <property type="entry name" value="TRANSCRIPTIONAL REGULATOR, MARR FAMILY"/>
    <property type="match status" value="1"/>
</dbReference>
<evidence type="ECO:0000313" key="3">
    <source>
        <dbReference type="Proteomes" id="UP000216311"/>
    </source>
</evidence>
<dbReference type="Proteomes" id="UP000216311">
    <property type="component" value="Unassembled WGS sequence"/>
</dbReference>
<dbReference type="PROSITE" id="PS50995">
    <property type="entry name" value="HTH_MARR_2"/>
    <property type="match status" value="1"/>
</dbReference>
<dbReference type="EMBL" id="NMVQ01000012">
    <property type="protein sequence ID" value="OYO22160.1"/>
    <property type="molecule type" value="Genomic_DNA"/>
</dbReference>
<proteinExistence type="predicted"/>
<accession>A0A255H3A9</accession>
<dbReference type="PRINTS" id="PR00598">
    <property type="entry name" value="HTHMARR"/>
</dbReference>
<dbReference type="SMART" id="SM00347">
    <property type="entry name" value="HTH_MARR"/>
    <property type="match status" value="1"/>
</dbReference>
<dbReference type="Pfam" id="PF12802">
    <property type="entry name" value="MarR_2"/>
    <property type="match status" value="1"/>
</dbReference>
<reference evidence="2 3" key="1">
    <citation type="submission" date="2017-07" db="EMBL/GenBank/DDBJ databases">
        <title>Draft whole genome sequences of clinical Proprionibacteriaceae strains.</title>
        <authorList>
            <person name="Bernier A.-M."/>
            <person name="Bernard K."/>
            <person name="Domingo M.-C."/>
        </authorList>
    </citation>
    <scope>NUCLEOTIDE SEQUENCE [LARGE SCALE GENOMIC DNA]</scope>
    <source>
        <strain evidence="2 3">NML 130396</strain>
    </source>
</reference>
<organism evidence="2 3">
    <name type="scientific">Enemella dayhoffiae</name>
    <dbReference type="NCBI Taxonomy" id="2016507"/>
    <lineage>
        <taxon>Bacteria</taxon>
        <taxon>Bacillati</taxon>
        <taxon>Actinomycetota</taxon>
        <taxon>Actinomycetes</taxon>
        <taxon>Propionibacteriales</taxon>
        <taxon>Propionibacteriaceae</taxon>
        <taxon>Enemella</taxon>
    </lineage>
</organism>
<keyword evidence="3" id="KW-1185">Reference proteome</keyword>
<evidence type="ECO:0000259" key="1">
    <source>
        <dbReference type="PROSITE" id="PS50995"/>
    </source>
</evidence>
<gene>
    <name evidence="2" type="ORF">CGZ93_09705</name>
</gene>
<dbReference type="SUPFAM" id="SSF46785">
    <property type="entry name" value="Winged helix' DNA-binding domain"/>
    <property type="match status" value="1"/>
</dbReference>
<dbReference type="InterPro" id="IPR036390">
    <property type="entry name" value="WH_DNA-bd_sf"/>
</dbReference>
<dbReference type="Gene3D" id="1.10.10.10">
    <property type="entry name" value="Winged helix-like DNA-binding domain superfamily/Winged helix DNA-binding domain"/>
    <property type="match status" value="1"/>
</dbReference>
<dbReference type="GO" id="GO:0003700">
    <property type="term" value="F:DNA-binding transcription factor activity"/>
    <property type="evidence" value="ECO:0007669"/>
    <property type="project" value="InterPro"/>
</dbReference>
<name>A0A255H3A9_9ACTN</name>
<protein>
    <submittedName>
        <fullName evidence="2">MarR family transcriptional regulator</fullName>
    </submittedName>
</protein>
<dbReference type="InterPro" id="IPR036388">
    <property type="entry name" value="WH-like_DNA-bd_sf"/>
</dbReference>
<feature type="domain" description="HTH marR-type" evidence="1">
    <location>
        <begin position="1"/>
        <end position="141"/>
    </location>
</feature>